<sequence length="119" mass="14258">MRKRKAAENAIERRHREKMTRQDRYLDLLERLTSAVERSTPAANTNNSENNSDIQLRRFETKPNKSIFYKKLVSDEYWFILLNYIISAKYLRAKTNKSYLILMAILMFSCKTKKRNECD</sequence>
<dbReference type="OrthoDB" id="676304at2759"/>
<organism evidence="1 2">
    <name type="scientific">Acanthoscelides obtectus</name>
    <name type="common">Bean weevil</name>
    <name type="synonym">Bruchus obtectus</name>
    <dbReference type="NCBI Taxonomy" id="200917"/>
    <lineage>
        <taxon>Eukaryota</taxon>
        <taxon>Metazoa</taxon>
        <taxon>Ecdysozoa</taxon>
        <taxon>Arthropoda</taxon>
        <taxon>Hexapoda</taxon>
        <taxon>Insecta</taxon>
        <taxon>Pterygota</taxon>
        <taxon>Neoptera</taxon>
        <taxon>Endopterygota</taxon>
        <taxon>Coleoptera</taxon>
        <taxon>Polyphaga</taxon>
        <taxon>Cucujiformia</taxon>
        <taxon>Chrysomeloidea</taxon>
        <taxon>Chrysomelidae</taxon>
        <taxon>Bruchinae</taxon>
        <taxon>Bruchini</taxon>
        <taxon>Acanthoscelides</taxon>
    </lineage>
</organism>
<name>A0A9P0Q7F5_ACAOB</name>
<proteinExistence type="predicted"/>
<dbReference type="Proteomes" id="UP001152888">
    <property type="component" value="Unassembled WGS sequence"/>
</dbReference>
<reference evidence="1" key="1">
    <citation type="submission" date="2022-03" db="EMBL/GenBank/DDBJ databases">
        <authorList>
            <person name="Sayadi A."/>
        </authorList>
    </citation>
    <scope>NUCLEOTIDE SEQUENCE</scope>
</reference>
<protein>
    <submittedName>
        <fullName evidence="1">Uncharacterized protein</fullName>
    </submittedName>
</protein>
<dbReference type="AlphaFoldDB" id="A0A9P0Q7F5"/>
<accession>A0A9P0Q7F5</accession>
<evidence type="ECO:0000313" key="2">
    <source>
        <dbReference type="Proteomes" id="UP001152888"/>
    </source>
</evidence>
<dbReference type="EMBL" id="CAKOFQ010008123">
    <property type="protein sequence ID" value="CAH2011893.1"/>
    <property type="molecule type" value="Genomic_DNA"/>
</dbReference>
<evidence type="ECO:0000313" key="1">
    <source>
        <dbReference type="EMBL" id="CAH2011893.1"/>
    </source>
</evidence>
<comment type="caution">
    <text evidence="1">The sequence shown here is derived from an EMBL/GenBank/DDBJ whole genome shotgun (WGS) entry which is preliminary data.</text>
</comment>
<gene>
    <name evidence="1" type="ORF">ACAOBT_LOCUS32481</name>
</gene>
<keyword evidence="2" id="KW-1185">Reference proteome</keyword>